<organism evidence="1 2">
    <name type="scientific">Pseudonocardia kunmingensis</name>
    <dbReference type="NCBI Taxonomy" id="630975"/>
    <lineage>
        <taxon>Bacteria</taxon>
        <taxon>Bacillati</taxon>
        <taxon>Actinomycetota</taxon>
        <taxon>Actinomycetes</taxon>
        <taxon>Pseudonocardiales</taxon>
        <taxon>Pseudonocardiaceae</taxon>
        <taxon>Pseudonocardia</taxon>
    </lineage>
</organism>
<accession>A0A543E2H4</accession>
<keyword evidence="2" id="KW-1185">Reference proteome</keyword>
<dbReference type="EMBL" id="VFPA01000001">
    <property type="protein sequence ID" value="TQM15782.1"/>
    <property type="molecule type" value="Genomic_DNA"/>
</dbReference>
<dbReference type="AlphaFoldDB" id="A0A543E2H4"/>
<name>A0A543E2H4_9PSEU</name>
<comment type="caution">
    <text evidence="1">The sequence shown here is derived from an EMBL/GenBank/DDBJ whole genome shotgun (WGS) entry which is preliminary data.</text>
</comment>
<sequence length="108" mass="12366">MSSDLEIDEFWLTDEFALYLRHVRGDTKLGSRFGKLGVNPTTETPPIDSEQEGDYLYWTIFDTPPQREWTDEFGYEWWGDAPDGAWSDAVRGARLITFVEPTGRPGTS</sequence>
<gene>
    <name evidence="1" type="ORF">FB558_2574</name>
</gene>
<protein>
    <submittedName>
        <fullName evidence="1">Uncharacterized protein</fullName>
    </submittedName>
</protein>
<evidence type="ECO:0000313" key="2">
    <source>
        <dbReference type="Proteomes" id="UP000315677"/>
    </source>
</evidence>
<evidence type="ECO:0000313" key="1">
    <source>
        <dbReference type="EMBL" id="TQM15782.1"/>
    </source>
</evidence>
<dbReference type="OrthoDB" id="4571565at2"/>
<reference evidence="1 2" key="1">
    <citation type="submission" date="2019-06" db="EMBL/GenBank/DDBJ databases">
        <title>Sequencing the genomes of 1000 actinobacteria strains.</title>
        <authorList>
            <person name="Klenk H.-P."/>
        </authorList>
    </citation>
    <scope>NUCLEOTIDE SEQUENCE [LARGE SCALE GENOMIC DNA]</scope>
    <source>
        <strain evidence="1 2">DSM 45301</strain>
    </source>
</reference>
<dbReference type="RefSeq" id="WP_142052115.1">
    <property type="nucleotide sequence ID" value="NZ_VFPA01000001.1"/>
</dbReference>
<proteinExistence type="predicted"/>
<dbReference type="Proteomes" id="UP000315677">
    <property type="component" value="Unassembled WGS sequence"/>
</dbReference>